<reference evidence="2" key="3">
    <citation type="submission" date="2024-02" db="UniProtKB">
        <authorList>
            <consortium name="WormBaseParasite"/>
        </authorList>
    </citation>
    <scope>IDENTIFICATION</scope>
    <source>
        <strain evidence="2">pt0022</strain>
    </source>
</reference>
<sequence>MFYSTVTSIVETSLFSPAGGGGIPKTIELLSRDPLRCFGITYGAVTAVADKKENFEKIFTAVLDLLNQAVQLSATQLHSPVDVTFTDSRLEMIKAQIDANIVVLVSEQVTLIITQLNCIAKPQFISQARGTIREQTIETMVAAYRIFYNKIIDPSNKYSQLSIKTVEQLKFLNPKPSSVKSNSGIIEGMDVKYGTLQNLVSIFGESRKFLRIAGNANLPLLIFNYFGIHQGMCVGLMNNDPSLPTWFQELRHVEKIMSIKEEIADKNLWHSITGGNIEKNVWEEYR</sequence>
<reference evidence="1" key="1">
    <citation type="submission" date="2015-03" db="EMBL/GenBank/DDBJ databases">
        <title>Wuchereria bancrofti Genome Sequencing Papua New Guinea Strain.</title>
        <authorList>
            <person name="Small S.T."/>
            <person name="Serre D."/>
            <person name="Zimmerman P.A."/>
        </authorList>
    </citation>
    <scope>NUCLEOTIDE SEQUENCE [LARGE SCALE GENOMIC DNA]</scope>
    <source>
        <strain evidence="1">pt0022</strain>
    </source>
</reference>
<evidence type="ECO:0000313" key="2">
    <source>
        <dbReference type="WBParaSite" id="mrna-Wban_10818"/>
    </source>
</evidence>
<reference evidence="1" key="2">
    <citation type="journal article" date="2016" name="Mol. Ecol.">
        <title>Population genomics of the filarial nematode parasite Wuchereria bancrofti from mosquitoes.</title>
        <authorList>
            <person name="Small S.T."/>
            <person name="Reimer L.J."/>
            <person name="Tisch D.J."/>
            <person name="King C.L."/>
            <person name="Christensen B.M."/>
            <person name="Siba P.M."/>
            <person name="Kazura J.W."/>
            <person name="Serre D."/>
            <person name="Zimmerman P.A."/>
        </authorList>
    </citation>
    <scope>NUCLEOTIDE SEQUENCE</scope>
    <source>
        <strain evidence="1">pt0022</strain>
    </source>
</reference>
<name>A0AAF5Q6G6_WUCBA</name>
<dbReference type="Proteomes" id="UP000093561">
    <property type="component" value="Unassembled WGS sequence"/>
</dbReference>
<dbReference type="WBParaSite" id="mrna-Wban_10818">
    <property type="protein sequence ID" value="mrna-Wban_10818"/>
    <property type="gene ID" value="Wban_10818"/>
</dbReference>
<dbReference type="AlphaFoldDB" id="A0AAF5Q6G6"/>
<accession>A0AAF5Q6G6</accession>
<organism evidence="1 2">
    <name type="scientific">Wuchereria bancrofti</name>
    <dbReference type="NCBI Taxonomy" id="6293"/>
    <lineage>
        <taxon>Eukaryota</taxon>
        <taxon>Metazoa</taxon>
        <taxon>Ecdysozoa</taxon>
        <taxon>Nematoda</taxon>
        <taxon>Chromadorea</taxon>
        <taxon>Rhabditida</taxon>
        <taxon>Spirurina</taxon>
        <taxon>Spiruromorpha</taxon>
        <taxon>Filarioidea</taxon>
        <taxon>Onchocercidae</taxon>
        <taxon>Wuchereria</taxon>
    </lineage>
</organism>
<protein>
    <submittedName>
        <fullName evidence="2">Uncharacterized protein</fullName>
    </submittedName>
</protein>
<proteinExistence type="predicted"/>
<evidence type="ECO:0000313" key="1">
    <source>
        <dbReference type="Proteomes" id="UP000093561"/>
    </source>
</evidence>